<protein>
    <submittedName>
        <fullName evidence="2">Uncharacterized protein</fullName>
    </submittedName>
</protein>
<name>A0A2D4G866_MICCO</name>
<feature type="region of interest" description="Disordered" evidence="1">
    <location>
        <begin position="1"/>
        <end position="102"/>
    </location>
</feature>
<evidence type="ECO:0000313" key="2">
    <source>
        <dbReference type="EMBL" id="LAA55911.1"/>
    </source>
</evidence>
<reference evidence="2" key="1">
    <citation type="submission" date="2017-07" db="EMBL/GenBank/DDBJ databases">
        <authorList>
            <person name="Mikheyev A."/>
            <person name="Grau M."/>
        </authorList>
    </citation>
    <scope>NUCLEOTIDE SEQUENCE</scope>
    <source>
        <tissue evidence="2">Venom_gland</tissue>
    </source>
</reference>
<dbReference type="EMBL" id="IACJ01114630">
    <property type="protein sequence ID" value="LAA55911.1"/>
    <property type="molecule type" value="Transcribed_RNA"/>
</dbReference>
<sequence length="102" mass="10966">MAEQFLSAVSMAGQEASSSAPRRKTSSRRGRSASQDAADNIRAKAIYSTKTSKAEEKDADRRMKGLEKKISKMQKKAQQESIPSPVLTDTVVPPAPPVSFAG</sequence>
<proteinExistence type="predicted"/>
<feature type="compositionally biased region" description="Basic and acidic residues" evidence="1">
    <location>
        <begin position="52"/>
        <end position="70"/>
    </location>
</feature>
<dbReference type="AlphaFoldDB" id="A0A2D4G866"/>
<feature type="compositionally biased region" description="Pro residues" evidence="1">
    <location>
        <begin position="93"/>
        <end position="102"/>
    </location>
</feature>
<accession>A0A2D4G866</accession>
<evidence type="ECO:0000256" key="1">
    <source>
        <dbReference type="SAM" id="MobiDB-lite"/>
    </source>
</evidence>
<reference evidence="2" key="2">
    <citation type="submission" date="2017-11" db="EMBL/GenBank/DDBJ databases">
        <title>Coralsnake Venomics: Analyses of Venom Gland Transcriptomes and Proteomes of Six Brazilian Taxa.</title>
        <authorList>
            <person name="Aird S.D."/>
            <person name="Jorge da Silva N."/>
            <person name="Qiu L."/>
            <person name="Villar-Briones A."/>
            <person name="Aparecida-Saddi V."/>
            <person name="Campos-Telles M.P."/>
            <person name="Grau M."/>
            <person name="Mikheyev A.S."/>
        </authorList>
    </citation>
    <scope>NUCLEOTIDE SEQUENCE</scope>
    <source>
        <tissue evidence="2">Venom_gland</tissue>
    </source>
</reference>
<feature type="compositionally biased region" description="Basic residues" evidence="1">
    <location>
        <begin position="21"/>
        <end position="31"/>
    </location>
</feature>
<organism evidence="2">
    <name type="scientific">Micrurus corallinus</name>
    <name type="common">Brazilian coral snake</name>
    <dbReference type="NCBI Taxonomy" id="54390"/>
    <lineage>
        <taxon>Eukaryota</taxon>
        <taxon>Metazoa</taxon>
        <taxon>Chordata</taxon>
        <taxon>Craniata</taxon>
        <taxon>Vertebrata</taxon>
        <taxon>Euteleostomi</taxon>
        <taxon>Lepidosauria</taxon>
        <taxon>Squamata</taxon>
        <taxon>Bifurcata</taxon>
        <taxon>Unidentata</taxon>
        <taxon>Episquamata</taxon>
        <taxon>Toxicofera</taxon>
        <taxon>Serpentes</taxon>
        <taxon>Colubroidea</taxon>
        <taxon>Elapidae</taxon>
        <taxon>Elapinae</taxon>
        <taxon>Micrurus</taxon>
    </lineage>
</organism>